<evidence type="ECO:0000256" key="7">
    <source>
        <dbReference type="SAM" id="MobiDB-lite"/>
    </source>
</evidence>
<evidence type="ECO:0000313" key="8">
    <source>
        <dbReference type="EMBL" id="PPQ74072.1"/>
    </source>
</evidence>
<proteinExistence type="inferred from homology"/>
<dbReference type="PANTHER" id="PTHR21338">
    <property type="entry name" value="MITOCHONDRIAL RIBOSOMAL PROTEIN L41"/>
    <property type="match status" value="1"/>
</dbReference>
<dbReference type="PANTHER" id="PTHR21338:SF0">
    <property type="entry name" value="LARGE RIBOSOMAL SUBUNIT PROTEIN ML41"/>
    <property type="match status" value="1"/>
</dbReference>
<dbReference type="GO" id="GO:0005762">
    <property type="term" value="C:mitochondrial large ribosomal subunit"/>
    <property type="evidence" value="ECO:0007669"/>
    <property type="project" value="InterPro"/>
</dbReference>
<dbReference type="InParanoid" id="A0A409W6E8"/>
<dbReference type="Proteomes" id="UP000284842">
    <property type="component" value="Unassembled WGS sequence"/>
</dbReference>
<evidence type="ECO:0000256" key="5">
    <source>
        <dbReference type="ARBA" id="ARBA00023128"/>
    </source>
</evidence>
<feature type="region of interest" description="Disordered" evidence="7">
    <location>
        <begin position="1"/>
        <end position="25"/>
    </location>
</feature>
<comment type="caution">
    <text evidence="8">The sequence shown here is derived from an EMBL/GenBank/DDBJ whole genome shotgun (WGS) entry which is preliminary data.</text>
</comment>
<evidence type="ECO:0000256" key="1">
    <source>
        <dbReference type="ARBA" id="ARBA00004173"/>
    </source>
</evidence>
<keyword evidence="5" id="KW-0496">Mitochondrion</keyword>
<protein>
    <submittedName>
        <fullName evidence="8">Uncharacterized protein</fullName>
    </submittedName>
</protein>
<keyword evidence="4" id="KW-0689">Ribosomal protein</keyword>
<evidence type="ECO:0000256" key="3">
    <source>
        <dbReference type="ARBA" id="ARBA00022946"/>
    </source>
</evidence>
<comment type="subcellular location">
    <subcellularLocation>
        <location evidence="1">Mitochondrion</location>
    </subcellularLocation>
</comment>
<keyword evidence="9" id="KW-1185">Reference proteome</keyword>
<reference evidence="8 9" key="1">
    <citation type="journal article" date="2018" name="Evol. Lett.">
        <title>Horizontal gene cluster transfer increased hallucinogenic mushroom diversity.</title>
        <authorList>
            <person name="Reynolds H.T."/>
            <person name="Vijayakumar V."/>
            <person name="Gluck-Thaler E."/>
            <person name="Korotkin H.B."/>
            <person name="Matheny P.B."/>
            <person name="Slot J.C."/>
        </authorList>
    </citation>
    <scope>NUCLEOTIDE SEQUENCE [LARGE SCALE GENOMIC DNA]</scope>
    <source>
        <strain evidence="8 9">2629</strain>
    </source>
</reference>
<dbReference type="EMBL" id="NHTK01005778">
    <property type="protein sequence ID" value="PPQ74072.1"/>
    <property type="molecule type" value="Genomic_DNA"/>
</dbReference>
<evidence type="ECO:0000313" key="9">
    <source>
        <dbReference type="Proteomes" id="UP000284842"/>
    </source>
</evidence>
<dbReference type="InterPro" id="IPR019189">
    <property type="entry name" value="Ribosomal_mL41"/>
</dbReference>
<sequence>MFPTAARLSKASRAPLTPKRGNKDFYKGTRQAFLPGGHRTGAPGKHVVKGSAKYRLLDEKVRVYVAPPVEEIEASALKPYVALGTRLNYWQNMASVGKFRSSNGLSPSYYLRLARQHTYANEHPNRPVMPGTLGQPKWIWARKKLGLGVGKITSGDVAVFEDAPLAAPGGAKGSAEKQAKVKELEVVRETTTTTSS</sequence>
<gene>
    <name evidence="8" type="ORF">CVT24_012942</name>
</gene>
<comment type="similarity">
    <text evidence="2">Belongs to the mitochondrion-specific ribosomal protein mL41 family.</text>
</comment>
<dbReference type="GO" id="GO:0006412">
    <property type="term" value="P:translation"/>
    <property type="evidence" value="ECO:0007669"/>
    <property type="project" value="TreeGrafter"/>
</dbReference>
<keyword evidence="6" id="KW-0687">Ribonucleoprotein</keyword>
<name>A0A409W6E8_9AGAR</name>
<dbReference type="OrthoDB" id="408933at2759"/>
<evidence type="ECO:0000256" key="2">
    <source>
        <dbReference type="ARBA" id="ARBA00010152"/>
    </source>
</evidence>
<keyword evidence="3" id="KW-0809">Transit peptide</keyword>
<evidence type="ECO:0000256" key="6">
    <source>
        <dbReference type="ARBA" id="ARBA00023274"/>
    </source>
</evidence>
<accession>A0A409W6E8</accession>
<dbReference type="GO" id="GO:0003735">
    <property type="term" value="F:structural constituent of ribosome"/>
    <property type="evidence" value="ECO:0007669"/>
    <property type="project" value="InterPro"/>
</dbReference>
<dbReference type="Pfam" id="PF09809">
    <property type="entry name" value="MRP-L27"/>
    <property type="match status" value="1"/>
</dbReference>
<evidence type="ECO:0000256" key="4">
    <source>
        <dbReference type="ARBA" id="ARBA00022980"/>
    </source>
</evidence>
<organism evidence="8 9">
    <name type="scientific">Panaeolus cyanescens</name>
    <dbReference type="NCBI Taxonomy" id="181874"/>
    <lineage>
        <taxon>Eukaryota</taxon>
        <taxon>Fungi</taxon>
        <taxon>Dikarya</taxon>
        <taxon>Basidiomycota</taxon>
        <taxon>Agaricomycotina</taxon>
        <taxon>Agaricomycetes</taxon>
        <taxon>Agaricomycetidae</taxon>
        <taxon>Agaricales</taxon>
        <taxon>Agaricineae</taxon>
        <taxon>Galeropsidaceae</taxon>
        <taxon>Panaeolus</taxon>
    </lineage>
</organism>
<dbReference type="AlphaFoldDB" id="A0A409W6E8"/>